<organism evidence="2 3">
    <name type="scientific">Riccia fluitans</name>
    <dbReference type="NCBI Taxonomy" id="41844"/>
    <lineage>
        <taxon>Eukaryota</taxon>
        <taxon>Viridiplantae</taxon>
        <taxon>Streptophyta</taxon>
        <taxon>Embryophyta</taxon>
        <taxon>Marchantiophyta</taxon>
        <taxon>Marchantiopsida</taxon>
        <taxon>Marchantiidae</taxon>
        <taxon>Marchantiales</taxon>
        <taxon>Ricciaceae</taxon>
        <taxon>Riccia</taxon>
    </lineage>
</organism>
<evidence type="ECO:0000313" key="3">
    <source>
        <dbReference type="Proteomes" id="UP001605036"/>
    </source>
</evidence>
<dbReference type="Proteomes" id="UP001605036">
    <property type="component" value="Unassembled WGS sequence"/>
</dbReference>
<feature type="region of interest" description="Disordered" evidence="1">
    <location>
        <begin position="80"/>
        <end position="99"/>
    </location>
</feature>
<sequence length="128" mass="14796">METIDQLVQGEETNSGVGVIGEKILTLQSMAIQPVISFRLNHRNEDRASTAKFWEDWQAIVRLFRTKFLARMARQNQEDPVLLGDEPQNAFGDTQAQRDAERCKLVRERDRLKEDLLKVQDVIVDVEQ</sequence>
<protein>
    <submittedName>
        <fullName evidence="2">Uncharacterized protein</fullName>
    </submittedName>
</protein>
<reference evidence="2 3" key="1">
    <citation type="submission" date="2024-09" db="EMBL/GenBank/DDBJ databases">
        <title>Chromosome-scale assembly of Riccia fluitans.</title>
        <authorList>
            <person name="Paukszto L."/>
            <person name="Sawicki J."/>
            <person name="Karawczyk K."/>
            <person name="Piernik-Szablinska J."/>
            <person name="Szczecinska M."/>
            <person name="Mazdziarz M."/>
        </authorList>
    </citation>
    <scope>NUCLEOTIDE SEQUENCE [LARGE SCALE GENOMIC DNA]</scope>
    <source>
        <strain evidence="2">Rf_01</strain>
        <tissue evidence="2">Aerial parts of the thallus</tissue>
    </source>
</reference>
<gene>
    <name evidence="2" type="ORF">R1flu_005309</name>
</gene>
<name>A0ABD1YST6_9MARC</name>
<evidence type="ECO:0000256" key="1">
    <source>
        <dbReference type="SAM" id="MobiDB-lite"/>
    </source>
</evidence>
<keyword evidence="3" id="KW-1185">Reference proteome</keyword>
<comment type="caution">
    <text evidence="2">The sequence shown here is derived from an EMBL/GenBank/DDBJ whole genome shotgun (WGS) entry which is preliminary data.</text>
</comment>
<dbReference type="AlphaFoldDB" id="A0ABD1YST6"/>
<evidence type="ECO:0000313" key="2">
    <source>
        <dbReference type="EMBL" id="KAL2633830.1"/>
    </source>
</evidence>
<accession>A0ABD1YST6</accession>
<dbReference type="EMBL" id="JBHFFA010000003">
    <property type="protein sequence ID" value="KAL2633830.1"/>
    <property type="molecule type" value="Genomic_DNA"/>
</dbReference>
<proteinExistence type="predicted"/>